<evidence type="ECO:0000259" key="3">
    <source>
        <dbReference type="PROSITE" id="PS51462"/>
    </source>
</evidence>
<sequence>MGEHFKSYSAVMPVIINRKEGKTQILLHRRKDTGYEDGKWDMSGSGHVDEGETAKMAVVREAKEELGININIDDLSFAHLAHRVSSSGGRTYYDMYFLVEKFEGIPKIMEPNKASELKWFDLEYLPSDIMSIRKLVIDNIKNNITYSELIEN</sequence>
<dbReference type="InterPro" id="IPR020084">
    <property type="entry name" value="NUDIX_hydrolase_CS"/>
</dbReference>
<dbReference type="OrthoDB" id="9810648at2"/>
<dbReference type="GO" id="GO:0016787">
    <property type="term" value="F:hydrolase activity"/>
    <property type="evidence" value="ECO:0007669"/>
    <property type="project" value="UniProtKB-KW"/>
</dbReference>
<dbReference type="InterPro" id="IPR015797">
    <property type="entry name" value="NUDIX_hydrolase-like_dom_sf"/>
</dbReference>
<evidence type="ECO:0000256" key="1">
    <source>
        <dbReference type="ARBA" id="ARBA00005582"/>
    </source>
</evidence>
<comment type="similarity">
    <text evidence="1">Belongs to the Nudix hydrolase family.</text>
</comment>
<dbReference type="CDD" id="cd04683">
    <property type="entry name" value="NUDIX_Hydrolase"/>
    <property type="match status" value="1"/>
</dbReference>
<feature type="domain" description="Nudix hydrolase" evidence="3">
    <location>
        <begin position="6"/>
        <end position="142"/>
    </location>
</feature>
<proteinExistence type="inferred from homology"/>
<dbReference type="RefSeq" id="WP_136007886.1">
    <property type="nucleotide sequence ID" value="NZ_SRYR01000010.1"/>
</dbReference>
<evidence type="ECO:0000256" key="2">
    <source>
        <dbReference type="ARBA" id="ARBA00022801"/>
    </source>
</evidence>
<dbReference type="InterPro" id="IPR000086">
    <property type="entry name" value="NUDIX_hydrolase_dom"/>
</dbReference>
<dbReference type="EMBL" id="SRYR01000010">
    <property type="protein sequence ID" value="TGY40997.1"/>
    <property type="molecule type" value="Genomic_DNA"/>
</dbReference>
<dbReference type="Gene3D" id="3.90.79.10">
    <property type="entry name" value="Nucleoside Triphosphate Pyrophosphohydrolase"/>
    <property type="match status" value="1"/>
</dbReference>
<evidence type="ECO:0000313" key="4">
    <source>
        <dbReference type="EMBL" id="TGY40997.1"/>
    </source>
</evidence>
<name>A0A4S2DG34_9CLOT</name>
<reference evidence="4 5" key="1">
    <citation type="submission" date="2019-04" db="EMBL/GenBank/DDBJ databases">
        <title>Microbes associate with the intestines of laboratory mice.</title>
        <authorList>
            <person name="Navarre W."/>
            <person name="Wong E."/>
            <person name="Huang K."/>
            <person name="Tropini C."/>
            <person name="Ng K."/>
            <person name="Yu B."/>
        </authorList>
    </citation>
    <scope>NUCLEOTIDE SEQUENCE [LARGE SCALE GENOMIC DNA]</scope>
    <source>
        <strain evidence="4 5">NM50_B9-20</strain>
    </source>
</reference>
<dbReference type="PROSITE" id="PS00893">
    <property type="entry name" value="NUDIX_BOX"/>
    <property type="match status" value="1"/>
</dbReference>
<dbReference type="AlphaFoldDB" id="A0A4S2DG34"/>
<protein>
    <submittedName>
        <fullName evidence="4">NUDIX domain-containing protein</fullName>
    </submittedName>
</protein>
<keyword evidence="2" id="KW-0378">Hydrolase</keyword>
<comment type="caution">
    <text evidence="4">The sequence shown here is derived from an EMBL/GenBank/DDBJ whole genome shotgun (WGS) entry which is preliminary data.</text>
</comment>
<dbReference type="SUPFAM" id="SSF55811">
    <property type="entry name" value="Nudix"/>
    <property type="match status" value="1"/>
</dbReference>
<dbReference type="PANTHER" id="PTHR43736">
    <property type="entry name" value="ADP-RIBOSE PYROPHOSPHATASE"/>
    <property type="match status" value="1"/>
</dbReference>
<dbReference type="Pfam" id="PF00293">
    <property type="entry name" value="NUDIX"/>
    <property type="match status" value="1"/>
</dbReference>
<evidence type="ECO:0000313" key="5">
    <source>
        <dbReference type="Proteomes" id="UP000306888"/>
    </source>
</evidence>
<dbReference type="PROSITE" id="PS51462">
    <property type="entry name" value="NUDIX"/>
    <property type="match status" value="1"/>
</dbReference>
<accession>A0A4S2DG34</accession>
<organism evidence="4 5">
    <name type="scientific">Clostridium sartagoforme</name>
    <dbReference type="NCBI Taxonomy" id="84031"/>
    <lineage>
        <taxon>Bacteria</taxon>
        <taxon>Bacillati</taxon>
        <taxon>Bacillota</taxon>
        <taxon>Clostridia</taxon>
        <taxon>Eubacteriales</taxon>
        <taxon>Clostridiaceae</taxon>
        <taxon>Clostridium</taxon>
    </lineage>
</organism>
<dbReference type="Proteomes" id="UP000306888">
    <property type="component" value="Unassembled WGS sequence"/>
</dbReference>
<keyword evidence="5" id="KW-1185">Reference proteome</keyword>
<dbReference type="PANTHER" id="PTHR43736:SF1">
    <property type="entry name" value="DIHYDRONEOPTERIN TRIPHOSPHATE DIPHOSPHATASE"/>
    <property type="match status" value="1"/>
</dbReference>
<gene>
    <name evidence="4" type="ORF">E5347_14175</name>
</gene>